<proteinExistence type="predicted"/>
<name>A0ABT3G1E9_9BACT</name>
<comment type="caution">
    <text evidence="2">The sequence shown here is derived from an EMBL/GenBank/DDBJ whole genome shotgun (WGS) entry which is preliminary data.</text>
</comment>
<dbReference type="EMBL" id="JAPDDR010000004">
    <property type="protein sequence ID" value="MCW1913671.1"/>
    <property type="molecule type" value="Genomic_DNA"/>
</dbReference>
<dbReference type="Proteomes" id="UP001165653">
    <property type="component" value="Unassembled WGS sequence"/>
</dbReference>
<evidence type="ECO:0000313" key="2">
    <source>
        <dbReference type="EMBL" id="MCW1913671.1"/>
    </source>
</evidence>
<feature type="region of interest" description="Disordered" evidence="1">
    <location>
        <begin position="1562"/>
        <end position="1586"/>
    </location>
</feature>
<feature type="region of interest" description="Disordered" evidence="1">
    <location>
        <begin position="1471"/>
        <end position="1494"/>
    </location>
</feature>
<accession>A0ABT3G1E9</accession>
<evidence type="ECO:0000313" key="3">
    <source>
        <dbReference type="Proteomes" id="UP001165653"/>
    </source>
</evidence>
<gene>
    <name evidence="2" type="ORF">OJ996_08800</name>
</gene>
<dbReference type="RefSeq" id="WP_264513173.1">
    <property type="nucleotide sequence ID" value="NZ_JAPDDR010000004.1"/>
</dbReference>
<reference evidence="2" key="1">
    <citation type="submission" date="2022-10" db="EMBL/GenBank/DDBJ databases">
        <title>Luteolibacter sp. GHJ8, whole genome shotgun sequencing project.</title>
        <authorList>
            <person name="Zhao G."/>
            <person name="Shen L."/>
        </authorList>
    </citation>
    <scope>NUCLEOTIDE SEQUENCE</scope>
    <source>
        <strain evidence="2">GHJ8</strain>
    </source>
</reference>
<feature type="compositionally biased region" description="Basic and acidic residues" evidence="1">
    <location>
        <begin position="1484"/>
        <end position="1494"/>
    </location>
</feature>
<sequence>MRKILISLALLLPVAAADLEFKEAFADPTTREASLTKLVPQTRDWFFYQALNHQLSGRSDEFGKVMDQWLTASERKEDPVSSDGFDSLMNRQQLLSYDADPRGVADFLIKEAGLEFKDTKPDAEADAKLPDRLDPAMISVAAFENLATRGGQAPYRRYSPERLAAELAKVGEFDEAKLEYFRETLVRADLPGIVPLLAKIHASRSAPSFGSVAIELRLTRSQMDELATAVPALRGNEAFVTRYLETLLPGDETDFALDPGAHAAHLAACREVAITLPPALNSLKAHVLYHHLRLQRDLGQFPQEDFLSYLKLLRSSHSILKVLPNQGLPEADYINTGANYSAATACPPVNDDRELIDAYLNHFLGGAETPELFKDLIENKRLIQIHARARLLAGGNPVEWGPSLDPAELLELQKETRIAFAPGQPLTLLGDTAVKLALDLKNTPELLVRIFELDLPSWIERENSEPPVSLDLEGLVPHHEKRLNFPQPPLLIHREQLELPELSGPGAWIVECVSKGVSSRALIRKGRLVAFVDREARGQSVRVFDEAGTILKDAAVAIGAESFNADADGRILIPDKTGASRSSGFVRRGKLAVPLELRPRKEEIALDARFHLDREQLLADRQASVFLRLRLNSHGQEIPLEWIERPSLKMTATLINGQNIERVIGGDLKLAPALRVPLQVPADTMELRLELSGWVTPRDGAAPILVNAFRTWEMNRMIASGQIAAGFFTRDTDGYRLELRGRNGEPLGLRPVVLAFTHRHYELPVEQTLRSDERGRIALGMLTDITEVTATNVDISQAALKPDEEGGWNDLPKFFHIAAGEEIKLPLLRPMAALDRTRASLQEFRDATLLRDHFDKLALENGRIVLRGLPAGKFVLTLDGRSQRIHVSGGVDREGLLVSPSRILPRHSPSMPFIVSATPEAGNLVLKVNGAAGGTRVSLIGRRYLHHWAAGTALQPFANPLPGTLKTGFTGNAFLEASRVSDEVRYILERRAGTALPGSMLPRPGLLLNRWSEDPLNQETQTGKEGREGNLDELRRKQEMAPEPSAPPSERDSGSSDSATIDFLANASVLKLDLEIGAEGTLQVPAGDFAQCQYLEIVAANGAGRHHLNIPLVPTDTPLRDRRLAKPLDAQKYHIGTRRAAVLAKGAEAKIESVIDADWRAFTTLEEAFDFLYDEIPGSDLLDFSELLDWPILNEEEKLAFLGEHACHELHLFIARKDADFFKKHVQPMLAEKREPTVIDQILLGRDLTAYLRPYAWQKLNAAEKALLAQAMPEARERIVTELRQRWELEAPTPEQESMLFSRVLRKPEIRSGGGEEGDPYMASSGTQKLLEKLNEIVIPVIDFEDISVEEAVDFLRLRSRELDRKERDPARKGISFVIRKPRTGGSGDAALDADAAGGLGTTIDPGALRIRELRLRNVPLAEVLKYMCGGTKLRYKVDEFAVTFVPATETDEDLFNRTFKVPPNFRELLQENSGDEEEQDPFASDRGESDKRKWVARPRLTDEELLKISGVKFPEGATAKFFPGNNTLLVRNTPTNLDLIEGLLESMGTAQPNFGRSIIPPSSGGADSLPAARDPFAESSDLLAPPPMERDADPFSAADGGAMLGAVGQAAQLPNKALPSWSSERDQTRLWRESNYYRYRGKTGEGFIPLNRFWLDLAAWDGKGGFISPHFNACTRNLNEAVFCLAMLDLPFKAEGPETGVDGSSLRVKAREPMILFYKDTRETQQLAPDAPVLVRQTFHRLDDRFRTVEGRKIENSITGEFVAGVPYGASMVVTNPSGAGRRIDVMAQIPAGSIPLAGLPATASQTFELQPYGVQTLDLAFYFPTPGEFAIYPLQVSEGDLVLARSEIKTLKVVTEAPADDADSWPVLARDASDAAVLERLKKANLRTLDLGLIRWRLRDRGFFHEATKILRERLHYSPEIAAYGLFHGEVDAIRDLIENSSFAKTLGPWLDSPLIQVRPLVHRDWATLEFDPLVNPRAHRFADKERLTHAEAKQHYTELLDILAWKPELDADDQLALTAHLLLQDRVAEALERFDRIEPAKLPATMAYDYIAAVVSFYRSKPEEARAFAVRHAQLPPGPWQQRFAAILSQADEIAALAVPRPIEQEKPKEEIPMLDLALGADGKLLVKQRQLDKTLLQLFSVDLEMLFSKNPFLAGDGASLPGILANETREVPLAAAETPVDLPEAFRHGNVLVAAKSGTTRVLKVLDSRALEITRRPEERTLQVFDSSTRLPLPGSYVKVYAETDGGEAVFHKDGYTDLRGKFDYLSHTGSKLEEIRRIAILISHPEKGARIEVLDL</sequence>
<evidence type="ECO:0000256" key="1">
    <source>
        <dbReference type="SAM" id="MobiDB-lite"/>
    </source>
</evidence>
<organism evidence="2 3">
    <name type="scientific">Luteolibacter rhizosphaerae</name>
    <dbReference type="NCBI Taxonomy" id="2989719"/>
    <lineage>
        <taxon>Bacteria</taxon>
        <taxon>Pseudomonadati</taxon>
        <taxon>Verrucomicrobiota</taxon>
        <taxon>Verrucomicrobiia</taxon>
        <taxon>Verrucomicrobiales</taxon>
        <taxon>Verrucomicrobiaceae</taxon>
        <taxon>Luteolibacter</taxon>
    </lineage>
</organism>
<keyword evidence="3" id="KW-1185">Reference proteome</keyword>
<protein>
    <submittedName>
        <fullName evidence="2">Uncharacterized protein</fullName>
    </submittedName>
</protein>
<feature type="region of interest" description="Disordered" evidence="1">
    <location>
        <begin position="1038"/>
        <end position="1058"/>
    </location>
</feature>